<dbReference type="STRING" id="141349.BN1232_06107"/>
<dbReference type="InterPro" id="IPR024735">
    <property type="entry name" value="TcpC"/>
</dbReference>
<organism evidence="1 2">
    <name type="scientific">Mycobacterium lentiflavum</name>
    <dbReference type="NCBI Taxonomy" id="141349"/>
    <lineage>
        <taxon>Bacteria</taxon>
        <taxon>Bacillati</taxon>
        <taxon>Actinomycetota</taxon>
        <taxon>Actinomycetes</taxon>
        <taxon>Mycobacteriales</taxon>
        <taxon>Mycobacteriaceae</taxon>
        <taxon>Mycobacterium</taxon>
        <taxon>Mycobacterium simiae complex</taxon>
    </lineage>
</organism>
<evidence type="ECO:0000313" key="2">
    <source>
        <dbReference type="Proteomes" id="UP000199251"/>
    </source>
</evidence>
<dbReference type="AlphaFoldDB" id="A0A0E4H1Z0"/>
<gene>
    <name evidence="1" type="ORF">BN1232_06107</name>
</gene>
<dbReference type="Proteomes" id="UP000199251">
    <property type="component" value="Unassembled WGS sequence"/>
</dbReference>
<name>A0A0E4H1Z0_MYCLN</name>
<dbReference type="RefSeq" id="WP_090609887.1">
    <property type="nucleotide sequence ID" value="NZ_CTEE01000002.1"/>
</dbReference>
<dbReference type="Pfam" id="PF12642">
    <property type="entry name" value="TpcC"/>
    <property type="match status" value="1"/>
</dbReference>
<sequence length="310" mass="33348">MNTDFYGVPLSRTNQSRILTARKWLRRSAITILVLLSMLGTLAFYRSYVDPPSIDVEAIAQRTSNEHDQIGGFAADFVDLWLTATADDTAAMTEYVDTKTAGPAAAHKTAAASQATTRAVAIIYTGTVGEVDMFSATVTALERQIPSAAPRRKYYRVPVSVWRQQTKIMGWPVPVNGPGPGVHVKLDFPVTVDQGAPLYRLVSDFVSTYLTKTSGLDRYVVAGANIWPVGGYSSARLTSLQLANALPDKPAPGQTISALAGVQAATSQQVPLPMSLPLTLENNNGTWMISALDLTPTLSTDPPEPINPDK</sequence>
<proteinExistence type="predicted"/>
<dbReference type="OrthoDB" id="4545310at2"/>
<evidence type="ECO:0000313" key="1">
    <source>
        <dbReference type="EMBL" id="CQD24215.1"/>
    </source>
</evidence>
<protein>
    <submittedName>
        <fullName evidence="1">Conjugative transposon protein TcpC</fullName>
    </submittedName>
</protein>
<dbReference type="EMBL" id="CTEE01000002">
    <property type="protein sequence ID" value="CQD24215.1"/>
    <property type="molecule type" value="Genomic_DNA"/>
</dbReference>
<reference evidence="1 2" key="1">
    <citation type="submission" date="2015-03" db="EMBL/GenBank/DDBJ databases">
        <authorList>
            <person name="Urmite Genomes"/>
        </authorList>
    </citation>
    <scope>NUCLEOTIDE SEQUENCE [LARGE SCALE GENOMIC DNA]</scope>
    <source>
        <strain evidence="1 2">CSUR P1491</strain>
    </source>
</reference>
<accession>A0A0E4H1Z0</accession>